<protein>
    <submittedName>
        <fullName evidence="1">RNA-binding protein</fullName>
    </submittedName>
</protein>
<organism evidence="1 2">
    <name type="scientific">Massilia agilis</name>
    <dbReference type="NCBI Taxonomy" id="1811226"/>
    <lineage>
        <taxon>Bacteria</taxon>
        <taxon>Pseudomonadati</taxon>
        <taxon>Pseudomonadota</taxon>
        <taxon>Betaproteobacteria</taxon>
        <taxon>Burkholderiales</taxon>
        <taxon>Oxalobacteraceae</taxon>
        <taxon>Telluria group</taxon>
        <taxon>Massilia</taxon>
    </lineage>
</organism>
<gene>
    <name evidence="1" type="ORF">NX774_04045</name>
</gene>
<keyword evidence="2" id="KW-1185">Reference proteome</keyword>
<dbReference type="EMBL" id="JANUHB010000001">
    <property type="protein sequence ID" value="MCS0807088.1"/>
    <property type="molecule type" value="Genomic_DNA"/>
</dbReference>
<proteinExistence type="predicted"/>
<sequence>MAQLWIGNVDDSATDDDIRDLLVRYGFPAFDAIEHVPGSGVRPAVLLTFNQAPPQELRMLGDRIQNLFWKNRKINIQVM</sequence>
<dbReference type="Proteomes" id="UP001206126">
    <property type="component" value="Unassembled WGS sequence"/>
</dbReference>
<evidence type="ECO:0000313" key="1">
    <source>
        <dbReference type="EMBL" id="MCS0807088.1"/>
    </source>
</evidence>
<comment type="caution">
    <text evidence="1">The sequence shown here is derived from an EMBL/GenBank/DDBJ whole genome shotgun (WGS) entry which is preliminary data.</text>
</comment>
<accession>A0ABT2D703</accession>
<evidence type="ECO:0000313" key="2">
    <source>
        <dbReference type="Proteomes" id="UP001206126"/>
    </source>
</evidence>
<name>A0ABT2D703_9BURK</name>
<dbReference type="RefSeq" id="WP_258820871.1">
    <property type="nucleotide sequence ID" value="NZ_JANUHB010000001.1"/>
</dbReference>
<reference evidence="1 2" key="1">
    <citation type="submission" date="2022-08" db="EMBL/GenBank/DDBJ databases">
        <title>Reclassification of Massilia species as members of the genera Telluria, Duganella, Pseudoduganella, Mokoshia gen. nov. and Zemynaea gen. nov. using orthogonal and non-orthogonal genome-based approaches.</title>
        <authorList>
            <person name="Bowman J.P."/>
        </authorList>
    </citation>
    <scope>NUCLEOTIDE SEQUENCE [LARGE SCALE GENOMIC DNA]</scope>
    <source>
        <strain evidence="1 2">JCM 31605</strain>
    </source>
</reference>